<organism evidence="2 3">
    <name type="scientific">Candidatus Electronema aureum</name>
    <dbReference type="NCBI Taxonomy" id="2005002"/>
    <lineage>
        <taxon>Bacteria</taxon>
        <taxon>Pseudomonadati</taxon>
        <taxon>Thermodesulfobacteriota</taxon>
        <taxon>Desulfobulbia</taxon>
        <taxon>Desulfobulbales</taxon>
        <taxon>Desulfobulbaceae</taxon>
        <taxon>Candidatus Electronema</taxon>
    </lineage>
</organism>
<name>A0A521G291_9BACT</name>
<sequence length="35" mass="3854">MKASVRRAAASVNRKDKESGLLDDDTSEEEVFSLV</sequence>
<evidence type="ECO:0000313" key="3">
    <source>
        <dbReference type="Proteomes" id="UP000316238"/>
    </source>
</evidence>
<protein>
    <submittedName>
        <fullName evidence="2">Uncharacterized protein</fullName>
    </submittedName>
</protein>
<evidence type="ECO:0000256" key="1">
    <source>
        <dbReference type="SAM" id="MobiDB-lite"/>
    </source>
</evidence>
<feature type="compositionally biased region" description="Acidic residues" evidence="1">
    <location>
        <begin position="21"/>
        <end position="35"/>
    </location>
</feature>
<reference evidence="2" key="1">
    <citation type="submission" date="2017-07" db="EMBL/GenBank/DDBJ databases">
        <title>The cable genome - Insights into the physiology and evolution of filamentous bacteria capable of sulfide oxidation via long distance electron transfer.</title>
        <authorList>
            <person name="Thorup C."/>
            <person name="Bjerg J.T."/>
            <person name="Schreiber L."/>
            <person name="Nielsen L.P."/>
            <person name="Kjeldsen K.U."/>
            <person name="Boesen T."/>
            <person name="Boggild A."/>
            <person name="Meysman F."/>
            <person name="Geelhoed J."/>
            <person name="Schramm A."/>
        </authorList>
    </citation>
    <scope>NUCLEOTIDE SEQUENCE [LARGE SCALE GENOMIC DNA]</scope>
    <source>
        <strain evidence="2">GS</strain>
    </source>
</reference>
<dbReference type="EMBL" id="NQJD01000010">
    <property type="protein sequence ID" value="TAA75136.1"/>
    <property type="molecule type" value="Genomic_DNA"/>
</dbReference>
<comment type="caution">
    <text evidence="2">The sequence shown here is derived from an EMBL/GenBank/DDBJ whole genome shotgun (WGS) entry which is preliminary data.</text>
</comment>
<proteinExistence type="predicted"/>
<accession>A0A521G291</accession>
<dbReference type="Proteomes" id="UP000316238">
    <property type="component" value="Unassembled WGS sequence"/>
</dbReference>
<feature type="region of interest" description="Disordered" evidence="1">
    <location>
        <begin position="1"/>
        <end position="35"/>
    </location>
</feature>
<keyword evidence="3" id="KW-1185">Reference proteome</keyword>
<evidence type="ECO:0000313" key="2">
    <source>
        <dbReference type="EMBL" id="TAA75136.1"/>
    </source>
</evidence>
<gene>
    <name evidence="2" type="ORF">CDV28_1104</name>
</gene>
<dbReference type="AlphaFoldDB" id="A0A521G291"/>